<dbReference type="EMBL" id="KN838797">
    <property type="protein sequence ID" value="KIJ94363.1"/>
    <property type="molecule type" value="Genomic_DNA"/>
</dbReference>
<reference evidence="1 2" key="1">
    <citation type="submission" date="2014-04" db="EMBL/GenBank/DDBJ databases">
        <authorList>
            <consortium name="DOE Joint Genome Institute"/>
            <person name="Kuo A."/>
            <person name="Kohler A."/>
            <person name="Nagy L.G."/>
            <person name="Floudas D."/>
            <person name="Copeland A."/>
            <person name="Barry K.W."/>
            <person name="Cichocki N."/>
            <person name="Veneault-Fourrey C."/>
            <person name="LaButti K."/>
            <person name="Lindquist E.A."/>
            <person name="Lipzen A."/>
            <person name="Lundell T."/>
            <person name="Morin E."/>
            <person name="Murat C."/>
            <person name="Sun H."/>
            <person name="Tunlid A."/>
            <person name="Henrissat B."/>
            <person name="Grigoriev I.V."/>
            <person name="Hibbett D.S."/>
            <person name="Martin F."/>
            <person name="Nordberg H.P."/>
            <person name="Cantor M.N."/>
            <person name="Hua S.X."/>
        </authorList>
    </citation>
    <scope>NUCLEOTIDE SEQUENCE [LARGE SCALE GENOMIC DNA]</scope>
    <source>
        <strain evidence="1 2">LaAM-08-1</strain>
    </source>
</reference>
<keyword evidence="2" id="KW-1185">Reference proteome</keyword>
<accession>A0A0C9WZG9</accession>
<dbReference type="AlphaFoldDB" id="A0A0C9WZG9"/>
<dbReference type="OrthoDB" id="3262412at2759"/>
<evidence type="ECO:0000313" key="2">
    <source>
        <dbReference type="Proteomes" id="UP000054477"/>
    </source>
</evidence>
<feature type="non-terminal residue" evidence="1">
    <location>
        <position position="143"/>
    </location>
</feature>
<gene>
    <name evidence="1" type="ORF">K443DRAFT_75663</name>
</gene>
<feature type="non-terminal residue" evidence="1">
    <location>
        <position position="1"/>
    </location>
</feature>
<dbReference type="HOGENOM" id="CLU_099114_1_0_1"/>
<protein>
    <submittedName>
        <fullName evidence="1">Uncharacterized protein</fullName>
    </submittedName>
</protein>
<sequence length="143" mass="17400">EVSENENEGKQTRRTFCPPLYRVPIVDMMERHYCAHPIILGYAAPNPAAIRLWAVHQIYNFCVTNELPEVWAYLWENWYRKGRWELWAWLTYSQIPVLKTTMILESHWRQIKHDFIHHFRMPRCDLLVWILVTKLVPLYYSKL</sequence>
<reference evidence="2" key="2">
    <citation type="submission" date="2015-01" db="EMBL/GenBank/DDBJ databases">
        <title>Evolutionary Origins and Diversification of the Mycorrhizal Mutualists.</title>
        <authorList>
            <consortium name="DOE Joint Genome Institute"/>
            <consortium name="Mycorrhizal Genomics Consortium"/>
            <person name="Kohler A."/>
            <person name="Kuo A."/>
            <person name="Nagy L.G."/>
            <person name="Floudas D."/>
            <person name="Copeland A."/>
            <person name="Barry K.W."/>
            <person name="Cichocki N."/>
            <person name="Veneault-Fourrey C."/>
            <person name="LaButti K."/>
            <person name="Lindquist E.A."/>
            <person name="Lipzen A."/>
            <person name="Lundell T."/>
            <person name="Morin E."/>
            <person name="Murat C."/>
            <person name="Riley R."/>
            <person name="Ohm R."/>
            <person name="Sun H."/>
            <person name="Tunlid A."/>
            <person name="Henrissat B."/>
            <person name="Grigoriev I.V."/>
            <person name="Hibbett D.S."/>
            <person name="Martin F."/>
        </authorList>
    </citation>
    <scope>NUCLEOTIDE SEQUENCE [LARGE SCALE GENOMIC DNA]</scope>
    <source>
        <strain evidence="2">LaAM-08-1</strain>
    </source>
</reference>
<evidence type="ECO:0000313" key="1">
    <source>
        <dbReference type="EMBL" id="KIJ94363.1"/>
    </source>
</evidence>
<dbReference type="Proteomes" id="UP000054477">
    <property type="component" value="Unassembled WGS sequence"/>
</dbReference>
<proteinExistence type="predicted"/>
<dbReference type="STRING" id="1095629.A0A0C9WZG9"/>
<name>A0A0C9WZG9_9AGAR</name>
<organism evidence="1 2">
    <name type="scientific">Laccaria amethystina LaAM-08-1</name>
    <dbReference type="NCBI Taxonomy" id="1095629"/>
    <lineage>
        <taxon>Eukaryota</taxon>
        <taxon>Fungi</taxon>
        <taxon>Dikarya</taxon>
        <taxon>Basidiomycota</taxon>
        <taxon>Agaricomycotina</taxon>
        <taxon>Agaricomycetes</taxon>
        <taxon>Agaricomycetidae</taxon>
        <taxon>Agaricales</taxon>
        <taxon>Agaricineae</taxon>
        <taxon>Hydnangiaceae</taxon>
        <taxon>Laccaria</taxon>
    </lineage>
</organism>